<feature type="compositionally biased region" description="Polar residues" evidence="2">
    <location>
        <begin position="55"/>
        <end position="70"/>
    </location>
</feature>
<reference evidence="3 4" key="1">
    <citation type="journal article" date="2016" name="Mol. Biol. Evol.">
        <title>Comparative Genomics of Early-Diverging Mushroom-Forming Fungi Provides Insights into the Origins of Lignocellulose Decay Capabilities.</title>
        <authorList>
            <person name="Nagy L.G."/>
            <person name="Riley R."/>
            <person name="Tritt A."/>
            <person name="Adam C."/>
            <person name="Daum C."/>
            <person name="Floudas D."/>
            <person name="Sun H."/>
            <person name="Yadav J.S."/>
            <person name="Pangilinan J."/>
            <person name="Larsson K.H."/>
            <person name="Matsuura K."/>
            <person name="Barry K."/>
            <person name="Labutti K."/>
            <person name="Kuo R."/>
            <person name="Ohm R.A."/>
            <person name="Bhattacharya S.S."/>
            <person name="Shirouzu T."/>
            <person name="Yoshinaga Y."/>
            <person name="Martin F.M."/>
            <person name="Grigoriev I.V."/>
            <person name="Hibbett D.S."/>
        </authorList>
    </citation>
    <scope>NUCLEOTIDE SEQUENCE [LARGE SCALE GENOMIC DNA]</scope>
    <source>
        <strain evidence="3 4">CBS 109695</strain>
    </source>
</reference>
<evidence type="ECO:0000313" key="4">
    <source>
        <dbReference type="Proteomes" id="UP000076532"/>
    </source>
</evidence>
<protein>
    <submittedName>
        <fullName evidence="3">Uncharacterized protein</fullName>
    </submittedName>
</protein>
<dbReference type="AlphaFoldDB" id="A0A167XQ03"/>
<evidence type="ECO:0000313" key="3">
    <source>
        <dbReference type="EMBL" id="KZP07443.1"/>
    </source>
</evidence>
<dbReference type="Proteomes" id="UP000076532">
    <property type="component" value="Unassembled WGS sequence"/>
</dbReference>
<proteinExistence type="predicted"/>
<keyword evidence="4" id="KW-1185">Reference proteome</keyword>
<dbReference type="PROSITE" id="PS50082">
    <property type="entry name" value="WD_REPEATS_2"/>
    <property type="match status" value="1"/>
</dbReference>
<evidence type="ECO:0000256" key="1">
    <source>
        <dbReference type="PROSITE-ProRule" id="PRU00221"/>
    </source>
</evidence>
<organism evidence="3 4">
    <name type="scientific">Athelia psychrophila</name>
    <dbReference type="NCBI Taxonomy" id="1759441"/>
    <lineage>
        <taxon>Eukaryota</taxon>
        <taxon>Fungi</taxon>
        <taxon>Dikarya</taxon>
        <taxon>Basidiomycota</taxon>
        <taxon>Agaricomycotina</taxon>
        <taxon>Agaricomycetes</taxon>
        <taxon>Agaricomycetidae</taxon>
        <taxon>Atheliales</taxon>
        <taxon>Atheliaceae</taxon>
        <taxon>Athelia</taxon>
    </lineage>
</organism>
<gene>
    <name evidence="3" type="ORF">FIBSPDRAFT_875465</name>
</gene>
<sequence length="70" mass="7794">MFFVSSSDDKTIKVWDTARLERDLKAFPSSAHIPRLQAPPAKMHLHPHTHPLYLQPSSAQNSVGTSRVTG</sequence>
<name>A0A167XQ03_9AGAM</name>
<keyword evidence="1" id="KW-0853">WD repeat</keyword>
<feature type="repeat" description="WD" evidence="1">
    <location>
        <begin position="1"/>
        <end position="16"/>
    </location>
</feature>
<dbReference type="EMBL" id="KV417751">
    <property type="protein sequence ID" value="KZP07443.1"/>
    <property type="molecule type" value="Genomic_DNA"/>
</dbReference>
<feature type="region of interest" description="Disordered" evidence="2">
    <location>
        <begin position="41"/>
        <end position="70"/>
    </location>
</feature>
<dbReference type="PROSITE" id="PS50294">
    <property type="entry name" value="WD_REPEATS_REGION"/>
    <property type="match status" value="1"/>
</dbReference>
<evidence type="ECO:0000256" key="2">
    <source>
        <dbReference type="SAM" id="MobiDB-lite"/>
    </source>
</evidence>
<dbReference type="InterPro" id="IPR001680">
    <property type="entry name" value="WD40_rpt"/>
</dbReference>
<accession>A0A167XQ03</accession>